<dbReference type="eggNOG" id="KOG2806">
    <property type="taxonomic scope" value="Eukaryota"/>
</dbReference>
<dbReference type="KEGG" id="tps:THAPSDRAFT_262153"/>
<dbReference type="InterPro" id="IPR001223">
    <property type="entry name" value="Glyco_hydro18_cat"/>
</dbReference>
<evidence type="ECO:0000259" key="1">
    <source>
        <dbReference type="PROSITE" id="PS51910"/>
    </source>
</evidence>
<dbReference type="Gene3D" id="3.20.20.80">
    <property type="entry name" value="Glycosidases"/>
    <property type="match status" value="1"/>
</dbReference>
<reference evidence="2 3" key="1">
    <citation type="journal article" date="2004" name="Science">
        <title>The genome of the diatom Thalassiosira pseudonana: ecology, evolution, and metabolism.</title>
        <authorList>
            <person name="Armbrust E.V."/>
            <person name="Berges J.A."/>
            <person name="Bowler C."/>
            <person name="Green B.R."/>
            <person name="Martinez D."/>
            <person name="Putnam N.H."/>
            <person name="Zhou S."/>
            <person name="Allen A.E."/>
            <person name="Apt K.E."/>
            <person name="Bechner M."/>
            <person name="Brzezinski M.A."/>
            <person name="Chaal B.K."/>
            <person name="Chiovitti A."/>
            <person name="Davis A.K."/>
            <person name="Demarest M.S."/>
            <person name="Detter J.C."/>
            <person name="Glavina T."/>
            <person name="Goodstein D."/>
            <person name="Hadi M.Z."/>
            <person name="Hellsten U."/>
            <person name="Hildebrand M."/>
            <person name="Jenkins B.D."/>
            <person name="Jurka J."/>
            <person name="Kapitonov V.V."/>
            <person name="Kroger N."/>
            <person name="Lau W.W."/>
            <person name="Lane T.W."/>
            <person name="Larimer F.W."/>
            <person name="Lippmeier J.C."/>
            <person name="Lucas S."/>
            <person name="Medina M."/>
            <person name="Montsant A."/>
            <person name="Obornik M."/>
            <person name="Parker M.S."/>
            <person name="Palenik B."/>
            <person name="Pazour G.J."/>
            <person name="Richardson P.M."/>
            <person name="Rynearson T.A."/>
            <person name="Saito M.A."/>
            <person name="Schwartz D.C."/>
            <person name="Thamatrakoln K."/>
            <person name="Valentin K."/>
            <person name="Vardi A."/>
            <person name="Wilkerson F.P."/>
            <person name="Rokhsar D.S."/>
        </authorList>
    </citation>
    <scope>NUCLEOTIDE SEQUENCE [LARGE SCALE GENOMIC DNA]</scope>
    <source>
        <strain evidence="2 3">CCMP1335</strain>
    </source>
</reference>
<dbReference type="EMBL" id="CM000641">
    <property type="protein sequence ID" value="EED92838.1"/>
    <property type="molecule type" value="Genomic_DNA"/>
</dbReference>
<reference evidence="2 3" key="2">
    <citation type="journal article" date="2008" name="Nature">
        <title>The Phaeodactylum genome reveals the evolutionary history of diatom genomes.</title>
        <authorList>
            <person name="Bowler C."/>
            <person name="Allen A.E."/>
            <person name="Badger J.H."/>
            <person name="Grimwood J."/>
            <person name="Jabbari K."/>
            <person name="Kuo A."/>
            <person name="Maheswari U."/>
            <person name="Martens C."/>
            <person name="Maumus F."/>
            <person name="Otillar R.P."/>
            <person name="Rayko E."/>
            <person name="Salamov A."/>
            <person name="Vandepoele K."/>
            <person name="Beszteri B."/>
            <person name="Gruber A."/>
            <person name="Heijde M."/>
            <person name="Katinka M."/>
            <person name="Mock T."/>
            <person name="Valentin K."/>
            <person name="Verret F."/>
            <person name="Berges J.A."/>
            <person name="Brownlee C."/>
            <person name="Cadoret J.P."/>
            <person name="Chiovitti A."/>
            <person name="Choi C.J."/>
            <person name="Coesel S."/>
            <person name="De Martino A."/>
            <person name="Detter J.C."/>
            <person name="Durkin C."/>
            <person name="Falciatore A."/>
            <person name="Fournet J."/>
            <person name="Haruta M."/>
            <person name="Huysman M.J."/>
            <person name="Jenkins B.D."/>
            <person name="Jiroutova K."/>
            <person name="Jorgensen R.E."/>
            <person name="Joubert Y."/>
            <person name="Kaplan A."/>
            <person name="Kroger N."/>
            <person name="Kroth P.G."/>
            <person name="La Roche J."/>
            <person name="Lindquist E."/>
            <person name="Lommer M."/>
            <person name="Martin-Jezequel V."/>
            <person name="Lopez P.J."/>
            <person name="Lucas S."/>
            <person name="Mangogna M."/>
            <person name="McGinnis K."/>
            <person name="Medlin L.K."/>
            <person name="Montsant A."/>
            <person name="Oudot-Le Secq M.P."/>
            <person name="Napoli C."/>
            <person name="Obornik M."/>
            <person name="Parker M.S."/>
            <person name="Petit J.L."/>
            <person name="Porcel B.M."/>
            <person name="Poulsen N."/>
            <person name="Robison M."/>
            <person name="Rychlewski L."/>
            <person name="Rynearson T.A."/>
            <person name="Schmutz J."/>
            <person name="Shapiro H."/>
            <person name="Siaut M."/>
            <person name="Stanley M."/>
            <person name="Sussman M.R."/>
            <person name="Taylor A.R."/>
            <person name="Vardi A."/>
            <person name="von Dassow P."/>
            <person name="Vyverman W."/>
            <person name="Willis A."/>
            <person name="Wyrwicz L.S."/>
            <person name="Rokhsar D.S."/>
            <person name="Weissenbach J."/>
            <person name="Armbrust E.V."/>
            <person name="Green B.R."/>
            <person name="Van de Peer Y."/>
            <person name="Grigoriev I.V."/>
        </authorList>
    </citation>
    <scope>NUCLEOTIDE SEQUENCE [LARGE SCALE GENOMIC DNA]</scope>
    <source>
        <strain evidence="2 3">CCMP1335</strain>
    </source>
</reference>
<sequence>YWRSWSTDRSPTCNRFEPSDIDDTTYTHLVYSFASISSDGHIEPWVGSWDEVEKYKEFNKVKERNPDIKTVIAVTEGIFYGAGMNPVTFNEVAETDASRIAFAQSVVSFLALYDFDGVDIDWDSPLDPDKGGSPDNFERFVLLVKEIRTAFNDSGEDYELSLALPATTWELLDFDVVGLSEYVDWFNLMSFDYHTPKNIPKTVGAHSDLKLIDSVVFELVKEIASTKFVLGMAAYGRTYTLADDRCKEIGCPFRSPGLGGCGNTPGFLPYSEIAEFMESNSYDELHQDVSSSSMVAVVNDDQMISYDDESTWAIKEAYAEMMCLRGVMLWSVDMLKATSS</sequence>
<dbReference type="RefSeq" id="XP_002289301.1">
    <property type="nucleotide sequence ID" value="XM_002289265.1"/>
</dbReference>
<dbReference type="Gene3D" id="3.10.50.10">
    <property type="match status" value="1"/>
</dbReference>
<organism evidence="2 3">
    <name type="scientific">Thalassiosira pseudonana</name>
    <name type="common">Marine diatom</name>
    <name type="synonym">Cyclotella nana</name>
    <dbReference type="NCBI Taxonomy" id="35128"/>
    <lineage>
        <taxon>Eukaryota</taxon>
        <taxon>Sar</taxon>
        <taxon>Stramenopiles</taxon>
        <taxon>Ochrophyta</taxon>
        <taxon>Bacillariophyta</taxon>
        <taxon>Coscinodiscophyceae</taxon>
        <taxon>Thalassiosirophycidae</taxon>
        <taxon>Thalassiosirales</taxon>
        <taxon>Thalassiosiraceae</taxon>
        <taxon>Thalassiosira</taxon>
    </lineage>
</organism>
<dbReference type="OMA" id="MGLELLW"/>
<evidence type="ECO:0000313" key="3">
    <source>
        <dbReference type="Proteomes" id="UP000001449"/>
    </source>
</evidence>
<keyword evidence="3" id="KW-1185">Reference proteome</keyword>
<dbReference type="PROSITE" id="PS51910">
    <property type="entry name" value="GH18_2"/>
    <property type="match status" value="1"/>
</dbReference>
<dbReference type="SUPFAM" id="SSF54556">
    <property type="entry name" value="Chitinase insertion domain"/>
    <property type="match status" value="1"/>
</dbReference>
<dbReference type="PANTHER" id="PTHR11177:SF333">
    <property type="entry name" value="CHITINASE"/>
    <property type="match status" value="1"/>
</dbReference>
<dbReference type="PaxDb" id="35128-Thaps262153"/>
<dbReference type="InterPro" id="IPR017853">
    <property type="entry name" value="GH"/>
</dbReference>
<accession>B8BZ83</accession>
<dbReference type="Proteomes" id="UP000001449">
    <property type="component" value="Chromosome 4"/>
</dbReference>
<name>B8BZ83_THAPS</name>
<gene>
    <name evidence="2" type="ORF">THAPSDRAFT_262153</name>
</gene>
<dbReference type="GO" id="GO:0005975">
    <property type="term" value="P:carbohydrate metabolic process"/>
    <property type="evidence" value="ECO:0007669"/>
    <property type="project" value="InterPro"/>
</dbReference>
<dbReference type="Pfam" id="PF00704">
    <property type="entry name" value="Glyco_hydro_18"/>
    <property type="match status" value="1"/>
</dbReference>
<dbReference type="HOGENOM" id="CLU_002833_2_3_1"/>
<dbReference type="GeneID" id="7447934"/>
<protein>
    <recommendedName>
        <fullName evidence="1">GH18 domain-containing protein</fullName>
    </recommendedName>
</protein>
<dbReference type="SMART" id="SM00636">
    <property type="entry name" value="Glyco_18"/>
    <property type="match status" value="1"/>
</dbReference>
<dbReference type="InterPro" id="IPR011583">
    <property type="entry name" value="Chitinase_II/V-like_cat"/>
</dbReference>
<feature type="domain" description="GH18" evidence="1">
    <location>
        <begin position="1"/>
        <end position="340"/>
    </location>
</feature>
<evidence type="ECO:0000313" key="2">
    <source>
        <dbReference type="EMBL" id="EED92838.1"/>
    </source>
</evidence>
<feature type="non-terminal residue" evidence="2">
    <location>
        <position position="340"/>
    </location>
</feature>
<dbReference type="GO" id="GO:0008061">
    <property type="term" value="F:chitin binding"/>
    <property type="evidence" value="ECO:0007669"/>
    <property type="project" value="InterPro"/>
</dbReference>
<dbReference type="STRING" id="35128.B8BZ83"/>
<dbReference type="AlphaFoldDB" id="B8BZ83"/>
<dbReference type="PANTHER" id="PTHR11177">
    <property type="entry name" value="CHITINASE"/>
    <property type="match status" value="1"/>
</dbReference>
<proteinExistence type="predicted"/>
<dbReference type="InParanoid" id="B8BZ83"/>
<feature type="non-terminal residue" evidence="2">
    <location>
        <position position="1"/>
    </location>
</feature>
<dbReference type="InterPro" id="IPR050314">
    <property type="entry name" value="Glycosyl_Hydrlase_18"/>
</dbReference>
<dbReference type="InterPro" id="IPR029070">
    <property type="entry name" value="Chitinase_insertion_sf"/>
</dbReference>
<dbReference type="SUPFAM" id="SSF51445">
    <property type="entry name" value="(Trans)glycosidases"/>
    <property type="match status" value="1"/>
</dbReference>